<dbReference type="InterPro" id="IPR013766">
    <property type="entry name" value="Thioredoxin_domain"/>
</dbReference>
<dbReference type="RefSeq" id="WP_024372925.1">
    <property type="nucleotide sequence ID" value="NZ_ATFJ01000032.1"/>
</dbReference>
<reference evidence="8 9" key="1">
    <citation type="submission" date="2016-07" db="EMBL/GenBank/DDBJ databases">
        <title>Developing Vibrio natriegens as a novel, fast-growing host for biotechnology.</title>
        <authorList>
            <person name="Weinstock M.T."/>
            <person name="Hesek E.D."/>
            <person name="Wilson C.M."/>
            <person name="Gibson D.G."/>
        </authorList>
    </citation>
    <scope>NUCLEOTIDE SEQUENCE [LARGE SCALE GENOMIC DNA]</scope>
    <source>
        <strain evidence="8 9">ATCC 14048</strain>
    </source>
</reference>
<evidence type="ECO:0000313" key="9">
    <source>
        <dbReference type="Proteomes" id="UP000092741"/>
    </source>
</evidence>
<dbReference type="InterPro" id="IPR036249">
    <property type="entry name" value="Thioredoxin-like_sf"/>
</dbReference>
<keyword evidence="9" id="KW-1185">Reference proteome</keyword>
<evidence type="ECO:0000256" key="2">
    <source>
        <dbReference type="ARBA" id="ARBA00022729"/>
    </source>
</evidence>
<dbReference type="EMBL" id="CP016346">
    <property type="protein sequence ID" value="ANQ14221.1"/>
    <property type="molecule type" value="Genomic_DNA"/>
</dbReference>
<dbReference type="Gene3D" id="3.40.30.10">
    <property type="entry name" value="Glutaredoxin"/>
    <property type="match status" value="1"/>
</dbReference>
<keyword evidence="5" id="KW-0676">Redox-active center</keyword>
<keyword evidence="3" id="KW-0560">Oxidoreductase</keyword>
<evidence type="ECO:0000256" key="6">
    <source>
        <dbReference type="SAM" id="Coils"/>
    </source>
</evidence>
<feature type="coiled-coil region" evidence="6">
    <location>
        <begin position="26"/>
        <end position="60"/>
    </location>
</feature>
<dbReference type="AlphaFoldDB" id="A0AAN0Y597"/>
<dbReference type="PANTHER" id="PTHR13887:SF14">
    <property type="entry name" value="DISULFIDE BOND FORMATION PROTEIN D"/>
    <property type="match status" value="1"/>
</dbReference>
<keyword evidence="2" id="KW-0732">Signal</keyword>
<dbReference type="Gene3D" id="1.20.5.190">
    <property type="match status" value="1"/>
</dbReference>
<evidence type="ECO:0000313" key="8">
    <source>
        <dbReference type="EMBL" id="ANQ14221.1"/>
    </source>
</evidence>
<evidence type="ECO:0000259" key="7">
    <source>
        <dbReference type="PROSITE" id="PS51352"/>
    </source>
</evidence>
<evidence type="ECO:0000256" key="4">
    <source>
        <dbReference type="ARBA" id="ARBA00023157"/>
    </source>
</evidence>
<evidence type="ECO:0000256" key="3">
    <source>
        <dbReference type="ARBA" id="ARBA00023002"/>
    </source>
</evidence>
<keyword evidence="4" id="KW-1015">Disulfide bond</keyword>
<protein>
    <submittedName>
        <fullName evidence="8">Thioredoxin</fullName>
    </submittedName>
</protein>
<dbReference type="InterPro" id="IPR012336">
    <property type="entry name" value="Thioredoxin-like_fold"/>
</dbReference>
<dbReference type="PROSITE" id="PS51257">
    <property type="entry name" value="PROKAR_LIPOPROTEIN"/>
    <property type="match status" value="1"/>
</dbReference>
<sequence length="264" mass="29603">MLRHIVRLAAPFVLLPLISGCQSEDTDQLKSEIESLKQEISQLSESVGKIESEVKDMKELAFKPPKKEAPILPNQPNFTEDGNLPVLGSTEAKIAIIEFSDFQCPYCKRFTDNAFKQIKENFIDTGKVQYVARDFPLNFHPQAMPAAIAATCSFKQDSYWPMRDMLYTNAKQLGDEFYQKAATDLSLDMQAFTDCLKDQSVADKVEGDLTLGKSLGVRGTPSFLIGRVENGELIEPQIVVGAQRYPAFEAILNELEKEKNKPEE</sequence>
<gene>
    <name evidence="8" type="ORF">BA890_15790</name>
</gene>
<comment type="similarity">
    <text evidence="1">Belongs to the thioredoxin family. DsbA subfamily.</text>
</comment>
<dbReference type="PANTHER" id="PTHR13887">
    <property type="entry name" value="GLUTATHIONE S-TRANSFERASE KAPPA"/>
    <property type="match status" value="1"/>
</dbReference>
<dbReference type="Gene3D" id="1.10.40.80">
    <property type="match status" value="1"/>
</dbReference>
<feature type="domain" description="Thioredoxin" evidence="7">
    <location>
        <begin position="63"/>
        <end position="257"/>
    </location>
</feature>
<evidence type="ECO:0000256" key="5">
    <source>
        <dbReference type="ARBA" id="ARBA00023284"/>
    </source>
</evidence>
<keyword evidence="6" id="KW-0175">Coiled coil</keyword>
<dbReference type="PROSITE" id="PS51352">
    <property type="entry name" value="THIOREDOXIN_2"/>
    <property type="match status" value="1"/>
</dbReference>
<dbReference type="KEGG" id="vna:PN96_20290"/>
<dbReference type="SUPFAM" id="SSF52833">
    <property type="entry name" value="Thioredoxin-like"/>
    <property type="match status" value="1"/>
</dbReference>
<name>A0AAN0Y597_VIBNA</name>
<dbReference type="Proteomes" id="UP000092741">
    <property type="component" value="Chromosome 2"/>
</dbReference>
<dbReference type="GO" id="GO:0016491">
    <property type="term" value="F:oxidoreductase activity"/>
    <property type="evidence" value="ECO:0007669"/>
    <property type="project" value="UniProtKB-KW"/>
</dbReference>
<organism evidence="8 9">
    <name type="scientific">Vibrio natriegens NBRC 15636 = ATCC 14048 = DSM 759</name>
    <dbReference type="NCBI Taxonomy" id="1219067"/>
    <lineage>
        <taxon>Bacteria</taxon>
        <taxon>Pseudomonadati</taxon>
        <taxon>Pseudomonadota</taxon>
        <taxon>Gammaproteobacteria</taxon>
        <taxon>Vibrionales</taxon>
        <taxon>Vibrionaceae</taxon>
        <taxon>Vibrio</taxon>
    </lineage>
</organism>
<proteinExistence type="inferred from homology"/>
<accession>A0AAN0Y597</accession>
<dbReference type="GeneID" id="70915181"/>
<evidence type="ECO:0000256" key="1">
    <source>
        <dbReference type="ARBA" id="ARBA00005791"/>
    </source>
</evidence>
<dbReference type="Pfam" id="PF13462">
    <property type="entry name" value="Thioredoxin_4"/>
    <property type="match status" value="1"/>
</dbReference>